<dbReference type="InterPro" id="IPR029016">
    <property type="entry name" value="GAF-like_dom_sf"/>
</dbReference>
<dbReference type="InterPro" id="IPR003018">
    <property type="entry name" value="GAF"/>
</dbReference>
<feature type="region of interest" description="Disordered" evidence="1">
    <location>
        <begin position="71"/>
        <end position="91"/>
    </location>
</feature>
<dbReference type="Pfam" id="PF13487">
    <property type="entry name" value="HD_5"/>
    <property type="match status" value="1"/>
</dbReference>
<keyword evidence="4" id="KW-1185">Reference proteome</keyword>
<proteinExistence type="predicted"/>
<dbReference type="SUPFAM" id="SSF55781">
    <property type="entry name" value="GAF domain-like"/>
    <property type="match status" value="1"/>
</dbReference>
<dbReference type="SUPFAM" id="SSF109604">
    <property type="entry name" value="HD-domain/PDEase-like"/>
    <property type="match status" value="2"/>
</dbReference>
<dbReference type="InterPro" id="IPR037522">
    <property type="entry name" value="HD_GYP_dom"/>
</dbReference>
<feature type="domain" description="HD-GYP" evidence="2">
    <location>
        <begin position="289"/>
        <end position="509"/>
    </location>
</feature>
<organism evidence="3 4">
    <name type="scientific">Alloalcanivorax profundimaris</name>
    <dbReference type="NCBI Taxonomy" id="2735259"/>
    <lineage>
        <taxon>Bacteria</taxon>
        <taxon>Pseudomonadati</taxon>
        <taxon>Pseudomonadota</taxon>
        <taxon>Gammaproteobacteria</taxon>
        <taxon>Oceanospirillales</taxon>
        <taxon>Alcanivoracaceae</taxon>
        <taxon>Alloalcanivorax</taxon>
    </lineage>
</organism>
<evidence type="ECO:0000313" key="4">
    <source>
        <dbReference type="Proteomes" id="UP000662703"/>
    </source>
</evidence>
<evidence type="ECO:0000256" key="1">
    <source>
        <dbReference type="SAM" id="MobiDB-lite"/>
    </source>
</evidence>
<dbReference type="PROSITE" id="PS51832">
    <property type="entry name" value="HD_GYP"/>
    <property type="match status" value="2"/>
</dbReference>
<dbReference type="PANTHER" id="PTHR45228">
    <property type="entry name" value="CYCLIC DI-GMP PHOSPHODIESTERASE TM_0186-RELATED"/>
    <property type="match status" value="1"/>
</dbReference>
<dbReference type="Gene3D" id="1.10.3210.10">
    <property type="entry name" value="Hypothetical protein af1432"/>
    <property type="match status" value="2"/>
</dbReference>
<accession>A0ABS0AL97</accession>
<dbReference type="InterPro" id="IPR003607">
    <property type="entry name" value="HD/PDEase_dom"/>
</dbReference>
<dbReference type="Gene3D" id="3.30.450.40">
    <property type="match status" value="1"/>
</dbReference>
<protein>
    <submittedName>
        <fullName evidence="3">Chemotaxis sensory transducer family protein</fullName>
    </submittedName>
</protein>
<sequence length="521" mass="58647">MSKLERVPGTQLPPLLRVARQINAQSDLAPLSRTVLEEALALARAEAGVLWLRREEQHQEWLECARQALDGEEEGADPGPDQPRLPLDDAHAGHPAVRTVRGGEALHLTAPALDDEDRARLVPGLVTRVVSLMLVPLTNHEGRVVGVLQLVNARGERGPGPFPARTRALLEALGGYAGIALNNLMLVRELKDLLDAFVKVFARAIDAKSSHTSAHCERVPLLTELLARAACEDGGEFADFQLDEDEWYELRVAAWLHDCGKLAIPDSVLDKATKLHGLHDRIELVAARFSAARSEVERRYLRDCLEDPDREPEHRLRRQMDIDALEADLTFLERINIGGETMAAEDEARVRRIAERPWVDARGETRPLLSDDEVRNLCITRGTLTEEERRIINSHMDVTLDMLESLPFPRKLRRVPEYAGGHHERMDGTGFPRGLTREQMSIPARIMAIADVFEALTARERPYKTPLKISEALGIMQRMRDNRHLDPDLYRLFLDAGVWRDYARAALDPEQLDVDDPTPFR</sequence>
<dbReference type="EMBL" id="ARXX01000001">
    <property type="protein sequence ID" value="MBF5054848.1"/>
    <property type="molecule type" value="Genomic_DNA"/>
</dbReference>
<dbReference type="InterPro" id="IPR052020">
    <property type="entry name" value="Cyclic_di-GMP/3'3'-cGAMP_PDE"/>
</dbReference>
<dbReference type="PANTHER" id="PTHR45228:SF5">
    <property type="entry name" value="CYCLIC DI-GMP PHOSPHODIESTERASE VC_1348-RELATED"/>
    <property type="match status" value="1"/>
</dbReference>
<dbReference type="RefSeq" id="WP_194863805.1">
    <property type="nucleotide sequence ID" value="NZ_ARXX01000001.1"/>
</dbReference>
<dbReference type="SMART" id="SM00065">
    <property type="entry name" value="GAF"/>
    <property type="match status" value="1"/>
</dbReference>
<dbReference type="CDD" id="cd00077">
    <property type="entry name" value="HDc"/>
    <property type="match status" value="2"/>
</dbReference>
<dbReference type="Pfam" id="PF13185">
    <property type="entry name" value="GAF_2"/>
    <property type="match status" value="1"/>
</dbReference>
<dbReference type="SMART" id="SM00471">
    <property type="entry name" value="HDc"/>
    <property type="match status" value="1"/>
</dbReference>
<name>A0ABS0AL97_9GAMM</name>
<feature type="domain" description="HD-GYP" evidence="2">
    <location>
        <begin position="190"/>
        <end position="275"/>
    </location>
</feature>
<reference evidence="3 4" key="1">
    <citation type="submission" date="2012-09" db="EMBL/GenBank/DDBJ databases">
        <title>Genome Sequence of alkane-degrading Bacterium Alcanivorax sp. 521-1.</title>
        <authorList>
            <person name="Lai Q."/>
            <person name="Shao Z."/>
        </authorList>
    </citation>
    <scope>NUCLEOTIDE SEQUENCE [LARGE SCALE GENOMIC DNA]</scope>
    <source>
        <strain evidence="3 4">521-1</strain>
    </source>
</reference>
<gene>
    <name evidence="3" type="ORF">Y5W_00142</name>
</gene>
<dbReference type="Proteomes" id="UP000662703">
    <property type="component" value="Unassembled WGS sequence"/>
</dbReference>
<comment type="caution">
    <text evidence="3">The sequence shown here is derived from an EMBL/GenBank/DDBJ whole genome shotgun (WGS) entry which is preliminary data.</text>
</comment>
<evidence type="ECO:0000259" key="2">
    <source>
        <dbReference type="PROSITE" id="PS51832"/>
    </source>
</evidence>
<evidence type="ECO:0000313" key="3">
    <source>
        <dbReference type="EMBL" id="MBF5054848.1"/>
    </source>
</evidence>